<evidence type="ECO:0000313" key="17">
    <source>
        <dbReference type="Ensembl" id="ENSCCRP00020012666.1"/>
    </source>
</evidence>
<dbReference type="CDD" id="cd12491">
    <property type="entry name" value="RRM2_RBM47"/>
    <property type="match status" value="1"/>
</dbReference>
<evidence type="ECO:0000256" key="14">
    <source>
        <dbReference type="PROSITE-ProRule" id="PRU00176"/>
    </source>
</evidence>
<protein>
    <recommendedName>
        <fullName evidence="4">RNA-binding protein 47</fullName>
    </recommendedName>
    <alternativeName>
        <fullName evidence="12">RNA-binding motif protein 47</fullName>
    </alternativeName>
</protein>
<evidence type="ECO:0000256" key="3">
    <source>
        <dbReference type="ARBA" id="ARBA00005319"/>
    </source>
</evidence>
<dbReference type="Gene3D" id="3.30.70.330">
    <property type="match status" value="3"/>
</dbReference>
<evidence type="ECO:0000256" key="8">
    <source>
        <dbReference type="ARBA" id="ARBA00022737"/>
    </source>
</evidence>
<dbReference type="Pfam" id="PF00076">
    <property type="entry name" value="RRM_1"/>
    <property type="match status" value="3"/>
</dbReference>
<dbReference type="FunFam" id="3.30.70.330:FF:000146">
    <property type="entry name" value="RNA-binding protein 47 isoform X1"/>
    <property type="match status" value="1"/>
</dbReference>
<name>A0A8C2H1Y7_CYPCA</name>
<feature type="domain" description="RRM" evidence="16">
    <location>
        <begin position="257"/>
        <end position="329"/>
    </location>
</feature>
<keyword evidence="6" id="KW-0963">Cytoplasm</keyword>
<evidence type="ECO:0000256" key="7">
    <source>
        <dbReference type="ARBA" id="ARBA00022664"/>
    </source>
</evidence>
<evidence type="ECO:0000256" key="2">
    <source>
        <dbReference type="ARBA" id="ARBA00004496"/>
    </source>
</evidence>
<comment type="similarity">
    <text evidence="3">Belongs to the RRM RBM47 family.</text>
</comment>
<evidence type="ECO:0000256" key="15">
    <source>
        <dbReference type="SAM" id="MobiDB-lite"/>
    </source>
</evidence>
<dbReference type="GO" id="GO:0006397">
    <property type="term" value="P:mRNA processing"/>
    <property type="evidence" value="ECO:0007669"/>
    <property type="project" value="UniProtKB-KW"/>
</dbReference>
<keyword evidence="11" id="KW-0539">Nucleus</keyword>
<organism evidence="17 18">
    <name type="scientific">Cyprinus carpio</name>
    <name type="common">Common carp</name>
    <dbReference type="NCBI Taxonomy" id="7962"/>
    <lineage>
        <taxon>Eukaryota</taxon>
        <taxon>Metazoa</taxon>
        <taxon>Chordata</taxon>
        <taxon>Craniata</taxon>
        <taxon>Vertebrata</taxon>
        <taxon>Euteleostomi</taxon>
        <taxon>Actinopterygii</taxon>
        <taxon>Neopterygii</taxon>
        <taxon>Teleostei</taxon>
        <taxon>Ostariophysi</taxon>
        <taxon>Cypriniformes</taxon>
        <taxon>Cyprinidae</taxon>
        <taxon>Cyprininae</taxon>
        <taxon>Cyprinus</taxon>
    </lineage>
</organism>
<keyword evidence="9 14" id="KW-0694">RNA-binding</keyword>
<dbReference type="GO" id="GO:0005737">
    <property type="term" value="C:cytoplasm"/>
    <property type="evidence" value="ECO:0007669"/>
    <property type="project" value="UniProtKB-SubCell"/>
</dbReference>
<keyword evidence="8" id="KW-0677">Repeat</keyword>
<sequence>MTAEDSASAVAMSNPSPSSSSKASSGHQQHHSAIPEGVAGAPNEAALVALMEQSGYGMVQENGQRKYGPPPGWQGPSPPRGCEIFVGKIPRDVYEDELVPVFETVGRIYEMRLMMDFDGKNRGYAFVMYTQKHEAKRAVRELNNFEIRPGRLLGVCSSVDNCRLFIGGIPKTKKREEIMEEVSKVTEGVLDVIVYASAADKMKNRGFAFVEYESHRAAAMARRKLMPGRIQLWGHQIAVDWAEPEIDVDEDVMETVKILYVRNLMIETSEDTLHQTFSQFNPGCVERVKKIRDYAFVHFASREDAVVAMDNLNGTEIEGSCIEVTLAKPVDKEQYTRYQKASKGTAAATTTDNSQQSYVYQCDPYTLAYYGYPYSTLIGPNRDYFIKAGTVRGRGRAGAVNRGPGPRGSYLGGYSAGRGIYSRYHEGKAKLPDKPYEIMPNLELAAMNPVGIKPGTMTLPGLCAQYPAVFSAAPATKLMEEGKMHPVEHLINPLALQHDPTAGSATAAVIPAVSTPPPFQGRPMTPIYAMAHNVQRIPAAAASLYGASYMPIATHANTAMLAALQKNAAVAAAATYGGYAGYVPQAFPAGATFQMPIHDVYQTY</sequence>
<dbReference type="AlphaFoldDB" id="A0A8C2H1Y7"/>
<comment type="subunit">
    <text evidence="13">Homodimer. Interacts with A1CF. Interacts with APOBEC1; form an mRNA editing complex. Interacts with RBPMS.</text>
</comment>
<dbReference type="GO" id="GO:0005634">
    <property type="term" value="C:nucleus"/>
    <property type="evidence" value="ECO:0007669"/>
    <property type="project" value="UniProtKB-SubCell"/>
</dbReference>
<evidence type="ECO:0000256" key="1">
    <source>
        <dbReference type="ARBA" id="ARBA00004123"/>
    </source>
</evidence>
<evidence type="ECO:0000256" key="5">
    <source>
        <dbReference type="ARBA" id="ARBA00022481"/>
    </source>
</evidence>
<dbReference type="FunFam" id="3.30.70.330:FF:000026">
    <property type="entry name" value="APOBEC1 complementation factor isoform X1"/>
    <property type="match status" value="1"/>
</dbReference>
<dbReference type="CDD" id="cd12497">
    <property type="entry name" value="RRM3_RBM47"/>
    <property type="match status" value="1"/>
</dbReference>
<dbReference type="GO" id="GO:0008380">
    <property type="term" value="P:RNA splicing"/>
    <property type="evidence" value="ECO:0007669"/>
    <property type="project" value="UniProtKB-KW"/>
</dbReference>
<accession>A0A8C2H1Y7</accession>
<dbReference type="GO" id="GO:0003723">
    <property type="term" value="F:RNA binding"/>
    <property type="evidence" value="ECO:0007669"/>
    <property type="project" value="UniProtKB-UniRule"/>
</dbReference>
<feature type="domain" description="RRM" evidence="16">
    <location>
        <begin position="82"/>
        <end position="160"/>
    </location>
</feature>
<evidence type="ECO:0000256" key="13">
    <source>
        <dbReference type="ARBA" id="ARBA00047065"/>
    </source>
</evidence>
<evidence type="ECO:0000256" key="9">
    <source>
        <dbReference type="ARBA" id="ARBA00022884"/>
    </source>
</evidence>
<dbReference type="InterPro" id="IPR000504">
    <property type="entry name" value="RRM_dom"/>
</dbReference>
<keyword evidence="7" id="KW-0507">mRNA processing</keyword>
<dbReference type="PANTHER" id="PTHR21245">
    <property type="entry name" value="HETEROGENEOUS NUCLEAR RIBONUCLEOPROTEIN"/>
    <property type="match status" value="1"/>
</dbReference>
<dbReference type="SUPFAM" id="SSF54928">
    <property type="entry name" value="RNA-binding domain, RBD"/>
    <property type="match status" value="3"/>
</dbReference>
<evidence type="ECO:0000256" key="10">
    <source>
        <dbReference type="ARBA" id="ARBA00023187"/>
    </source>
</evidence>
<dbReference type="SMART" id="SM00360">
    <property type="entry name" value="RRM"/>
    <property type="match status" value="3"/>
</dbReference>
<feature type="domain" description="RRM" evidence="16">
    <location>
        <begin position="162"/>
        <end position="244"/>
    </location>
</feature>
<evidence type="ECO:0000256" key="12">
    <source>
        <dbReference type="ARBA" id="ARBA00030579"/>
    </source>
</evidence>
<evidence type="ECO:0000256" key="4">
    <source>
        <dbReference type="ARBA" id="ARBA00015191"/>
    </source>
</evidence>
<dbReference type="Proteomes" id="UP000694701">
    <property type="component" value="Unplaced"/>
</dbReference>
<reference evidence="17" key="1">
    <citation type="submission" date="2025-08" db="UniProtKB">
        <authorList>
            <consortium name="Ensembl"/>
        </authorList>
    </citation>
    <scope>IDENTIFICATION</scope>
</reference>
<dbReference type="Ensembl" id="ENSCCRT00020013989.1">
    <property type="protein sequence ID" value="ENSCCRP00020012666.1"/>
    <property type="gene ID" value="ENSCCRG00020006298.1"/>
</dbReference>
<keyword evidence="5" id="KW-0488">Methylation</keyword>
<evidence type="ECO:0000256" key="11">
    <source>
        <dbReference type="ARBA" id="ARBA00023242"/>
    </source>
</evidence>
<proteinExistence type="inferred from homology"/>
<dbReference type="NCBIfam" id="TIGR01648">
    <property type="entry name" value="hnRNP-R-Q"/>
    <property type="match status" value="1"/>
</dbReference>
<evidence type="ECO:0000259" key="16">
    <source>
        <dbReference type="PROSITE" id="PS50102"/>
    </source>
</evidence>
<dbReference type="InterPro" id="IPR035979">
    <property type="entry name" value="RBD_domain_sf"/>
</dbReference>
<dbReference type="FunFam" id="3.30.70.330:FF:000022">
    <property type="entry name" value="APOBEC1 complementation factor isoform X1"/>
    <property type="match status" value="1"/>
</dbReference>
<dbReference type="CDD" id="cd12485">
    <property type="entry name" value="RRM1_RBM47"/>
    <property type="match status" value="1"/>
</dbReference>
<dbReference type="PROSITE" id="PS50102">
    <property type="entry name" value="RRM"/>
    <property type="match status" value="3"/>
</dbReference>
<evidence type="ECO:0000313" key="18">
    <source>
        <dbReference type="Proteomes" id="UP000694701"/>
    </source>
</evidence>
<keyword evidence="10" id="KW-0508">mRNA splicing</keyword>
<dbReference type="InterPro" id="IPR006535">
    <property type="entry name" value="HnRNP_R/Q_splicing_fac"/>
</dbReference>
<evidence type="ECO:0000256" key="6">
    <source>
        <dbReference type="ARBA" id="ARBA00022490"/>
    </source>
</evidence>
<dbReference type="InterPro" id="IPR034440">
    <property type="entry name" value="RBM47_RRM2"/>
</dbReference>
<dbReference type="InterPro" id="IPR034445">
    <property type="entry name" value="RBM47_RRM3"/>
</dbReference>
<feature type="region of interest" description="Disordered" evidence="15">
    <location>
        <begin position="1"/>
        <end position="39"/>
    </location>
</feature>
<dbReference type="InterPro" id="IPR012677">
    <property type="entry name" value="Nucleotide-bd_a/b_plait_sf"/>
</dbReference>
<dbReference type="InterPro" id="IPR047044">
    <property type="entry name" value="RBM47_RRM1"/>
</dbReference>
<comment type="subcellular location">
    <subcellularLocation>
        <location evidence="2">Cytoplasm</location>
    </subcellularLocation>
    <subcellularLocation>
        <location evidence="1">Nucleus</location>
    </subcellularLocation>
</comment>
<feature type="compositionally biased region" description="Low complexity" evidence="15">
    <location>
        <begin position="1"/>
        <end position="25"/>
    </location>
</feature>